<evidence type="ECO:0000256" key="1">
    <source>
        <dbReference type="SAM" id="SignalP"/>
    </source>
</evidence>
<reference evidence="2" key="1">
    <citation type="submission" date="2022-05" db="EMBL/GenBank/DDBJ databases">
        <authorList>
            <person name="Tuo L."/>
        </authorList>
    </citation>
    <scope>NUCLEOTIDE SEQUENCE</scope>
    <source>
        <strain evidence="2">BSK12Z-4</strain>
    </source>
</reference>
<dbReference type="Gene3D" id="3.40.190.10">
    <property type="entry name" value="Periplasmic binding protein-like II"/>
    <property type="match status" value="2"/>
</dbReference>
<gene>
    <name evidence="2" type="ORF">M8330_21010</name>
</gene>
<dbReference type="InterPro" id="IPR006059">
    <property type="entry name" value="SBP"/>
</dbReference>
<evidence type="ECO:0000313" key="3">
    <source>
        <dbReference type="Proteomes" id="UP001139485"/>
    </source>
</evidence>
<dbReference type="PROSITE" id="PS51257">
    <property type="entry name" value="PROKAR_LIPOPROTEIN"/>
    <property type="match status" value="1"/>
</dbReference>
<organism evidence="2 3">
    <name type="scientific">Nocardioides bruguierae</name>
    <dbReference type="NCBI Taxonomy" id="2945102"/>
    <lineage>
        <taxon>Bacteria</taxon>
        <taxon>Bacillati</taxon>
        <taxon>Actinomycetota</taxon>
        <taxon>Actinomycetes</taxon>
        <taxon>Propionibacteriales</taxon>
        <taxon>Nocardioidaceae</taxon>
        <taxon>Nocardioides</taxon>
    </lineage>
</organism>
<comment type="caution">
    <text evidence="2">The sequence shown here is derived from an EMBL/GenBank/DDBJ whole genome shotgun (WGS) entry which is preliminary data.</text>
</comment>
<keyword evidence="3" id="KW-1185">Reference proteome</keyword>
<dbReference type="Proteomes" id="UP001139485">
    <property type="component" value="Unassembled WGS sequence"/>
</dbReference>
<evidence type="ECO:0000313" key="2">
    <source>
        <dbReference type="EMBL" id="MCM0622774.1"/>
    </source>
</evidence>
<protein>
    <submittedName>
        <fullName evidence="2">Sugar ABC transporter substrate-binding protein</fullName>
    </submittedName>
</protein>
<sequence length="434" mass="46253">MSNTRRVRFGRVAAAAVALMSVAGTMAACGSDSSSADGVTTIRFAWWGNDDRAAATEKAVELFEAANPDIKVETEFGDYGSYVQKLTTQVAAQAAPDVIQLDRPTFGEYAQRNVLVNLDDYVDDGTLDLSMIPDELLAGEQYEGVQYALPAGQTTQMMVYDVKAFEKIGVDPSQGWTWSEFTDAMQQLADSTGTAGFTDIGWAIDWFDTWLHQRGKSVYTPEGALGFETADLAEFWTWTNQMREDGLATPAEMTTQQDGSTTNSGLIADASSIEENYDSNLTGYVGATTEKLAAAPLPTDTPGADTSGMAALPPVYYGVPRSSQNAEAAVKLLDFLMNDPEAGAALGASRGIPPNTDIRADVCDAADEVSKMVCTYEDSVADQVGDSSTWGWPTGSSSVKADFQQIYDTVIFGQATPEAAAEQLVSNANDAIGG</sequence>
<accession>A0A9X2DBX1</accession>
<dbReference type="EMBL" id="JAMOIL010000048">
    <property type="protein sequence ID" value="MCM0622774.1"/>
    <property type="molecule type" value="Genomic_DNA"/>
</dbReference>
<dbReference type="CDD" id="cd13585">
    <property type="entry name" value="PBP2_TMBP_like"/>
    <property type="match status" value="1"/>
</dbReference>
<dbReference type="PANTHER" id="PTHR43649">
    <property type="entry name" value="ARABINOSE-BINDING PROTEIN-RELATED"/>
    <property type="match status" value="1"/>
</dbReference>
<dbReference type="SUPFAM" id="SSF53850">
    <property type="entry name" value="Periplasmic binding protein-like II"/>
    <property type="match status" value="1"/>
</dbReference>
<feature type="signal peptide" evidence="1">
    <location>
        <begin position="1"/>
        <end position="27"/>
    </location>
</feature>
<dbReference type="Pfam" id="PF01547">
    <property type="entry name" value="SBP_bac_1"/>
    <property type="match status" value="1"/>
</dbReference>
<dbReference type="InterPro" id="IPR050490">
    <property type="entry name" value="Bact_solute-bd_prot1"/>
</dbReference>
<proteinExistence type="predicted"/>
<feature type="chain" id="PRO_5040941363" evidence="1">
    <location>
        <begin position="28"/>
        <end position="434"/>
    </location>
</feature>
<dbReference type="PANTHER" id="PTHR43649:SF30">
    <property type="entry name" value="ABC TRANSPORTER SUBSTRATE-BINDING PROTEIN"/>
    <property type="match status" value="1"/>
</dbReference>
<keyword evidence="1" id="KW-0732">Signal</keyword>
<dbReference type="AlphaFoldDB" id="A0A9X2DBX1"/>
<name>A0A9X2DBX1_9ACTN</name>
<dbReference type="RefSeq" id="WP_250828938.1">
    <property type="nucleotide sequence ID" value="NZ_JAMOIL010000048.1"/>
</dbReference>